<name>A0A2U3LGQ1_9FIRM</name>
<dbReference type="EMBL" id="OMOF01000445">
    <property type="protein sequence ID" value="SPF51131.1"/>
    <property type="molecule type" value="Genomic_DNA"/>
</dbReference>
<evidence type="ECO:0000313" key="4">
    <source>
        <dbReference type="Proteomes" id="UP000238916"/>
    </source>
</evidence>
<evidence type="ECO:0000256" key="1">
    <source>
        <dbReference type="ARBA" id="ARBA00004328"/>
    </source>
</evidence>
<dbReference type="Gene3D" id="3.30.2320.10">
    <property type="entry name" value="hypothetical protein PF0899 domain"/>
    <property type="match status" value="1"/>
</dbReference>
<gene>
    <name evidence="3" type="ORF">SBF1_50015</name>
</gene>
<comment type="subcellular location">
    <subcellularLocation>
        <location evidence="1">Virion</location>
    </subcellularLocation>
</comment>
<dbReference type="SUPFAM" id="SSF56563">
    <property type="entry name" value="Major capsid protein gp5"/>
    <property type="match status" value="1"/>
</dbReference>
<dbReference type="Proteomes" id="UP000238916">
    <property type="component" value="Unassembled WGS sequence"/>
</dbReference>
<dbReference type="NCBIfam" id="TIGR01554">
    <property type="entry name" value="major_cap_HK97"/>
    <property type="match status" value="1"/>
</dbReference>
<evidence type="ECO:0000313" key="3">
    <source>
        <dbReference type="EMBL" id="SPF51131.1"/>
    </source>
</evidence>
<dbReference type="OrthoDB" id="1887172at2"/>
<dbReference type="AlphaFoldDB" id="A0A2U3LGQ1"/>
<dbReference type="Gene3D" id="3.30.2400.10">
    <property type="entry name" value="Major capsid protein gp5"/>
    <property type="match status" value="1"/>
</dbReference>
<dbReference type="Pfam" id="PF05065">
    <property type="entry name" value="Phage_capsid"/>
    <property type="match status" value="1"/>
</dbReference>
<dbReference type="InterPro" id="IPR024455">
    <property type="entry name" value="Phage_capsid"/>
</dbReference>
<reference evidence="4" key="1">
    <citation type="submission" date="2018-02" db="EMBL/GenBank/DDBJ databases">
        <authorList>
            <person name="Hausmann B."/>
        </authorList>
    </citation>
    <scope>NUCLEOTIDE SEQUENCE [LARGE SCALE GENOMIC DNA]</scope>
    <source>
        <strain evidence="4">Peat soil MAG SbF1</strain>
    </source>
</reference>
<dbReference type="InterPro" id="IPR054612">
    <property type="entry name" value="Phage_capsid-like_C"/>
</dbReference>
<accession>A0A2U3LGQ1</accession>
<feature type="domain" description="Phage capsid-like C-terminal" evidence="2">
    <location>
        <begin position="138"/>
        <end position="433"/>
    </location>
</feature>
<proteinExistence type="predicted"/>
<sequence length="439" mass="47567">MLKRLKEIEARMDEIGAVIDQGAEMDVAVVSKEVEDLREEKRGILAKIELRNKVQNKQVPVIPVVESRAAGGLTTAEAKMYETRATKEYRNAFFSMLKYGAQDLNDEERSLLNAGNAIGNNRNIKELRFTSGSSSAGGAIPQITLDLVVQKMLIVSAVYPFVSKTNVKGNLKIAVENIFGDAAWTGEGTMVMAPGAQGTDTLGYLSLMAWDLIKMVQVSRVVEQLSIDAFEAYIVDKLFKKLMIAVENALLNGLGQSSSQPMGILNAVSWISSGGAGSGQNQYVYGKSGQGIAGLSYDTFTGTKALLKAPYHPGAFWVMSSNTLYSGVCAIKDAVGRPIFLENPQWGLSTALGEQVDYQKTAIVGRLLGNPVIMSPYIADGVILFGDLSFYHFNMSADVLIEKSYEWGFGSNDVYYKGWLLGDGGVSQTEAFVEATPHA</sequence>
<organism evidence="3 4">
    <name type="scientific">Candidatus Desulfosporosinus infrequens</name>
    <dbReference type="NCBI Taxonomy" id="2043169"/>
    <lineage>
        <taxon>Bacteria</taxon>
        <taxon>Bacillati</taxon>
        <taxon>Bacillota</taxon>
        <taxon>Clostridia</taxon>
        <taxon>Eubacteriales</taxon>
        <taxon>Desulfitobacteriaceae</taxon>
        <taxon>Desulfosporosinus</taxon>
    </lineage>
</organism>
<protein>
    <submittedName>
        <fullName evidence="3">Putative Phage major capsid protein, HK97 family</fullName>
    </submittedName>
</protein>
<evidence type="ECO:0000259" key="2">
    <source>
        <dbReference type="Pfam" id="PF05065"/>
    </source>
</evidence>